<dbReference type="InterPro" id="IPR041183">
    <property type="entry name" value="Cyclophilin-like"/>
</dbReference>
<gene>
    <name evidence="2" type="ORF">VF08_09805</name>
</gene>
<accession>A0A9Q5ZDQ6</accession>
<dbReference type="RefSeq" id="WP_244918067.1">
    <property type="nucleotide sequence ID" value="NZ_LAHD01000021.1"/>
</dbReference>
<reference evidence="2 3" key="1">
    <citation type="submission" date="2015-02" db="EMBL/GenBank/DDBJ databases">
        <title>Nostoc linckia genome annotation.</title>
        <authorList>
            <person name="Zhou Z."/>
        </authorList>
    </citation>
    <scope>NUCLEOTIDE SEQUENCE [LARGE SCALE GENOMIC DNA]</scope>
    <source>
        <strain evidence="3">z8</strain>
    </source>
</reference>
<dbReference type="Gene3D" id="2.40.100.20">
    <property type="match status" value="1"/>
</dbReference>
<name>A0A9Q5ZDQ6_NOSLI</name>
<dbReference type="InterPro" id="IPR029000">
    <property type="entry name" value="Cyclophilin-like_dom_sf"/>
</dbReference>
<feature type="domain" description="Cyclophilin-like" evidence="1">
    <location>
        <begin position="5"/>
        <end position="113"/>
    </location>
</feature>
<dbReference type="AlphaFoldDB" id="A0A9Q5ZDQ6"/>
<organism evidence="2 3">
    <name type="scientific">Nostoc linckia z8</name>
    <dbReference type="NCBI Taxonomy" id="1628746"/>
    <lineage>
        <taxon>Bacteria</taxon>
        <taxon>Bacillati</taxon>
        <taxon>Cyanobacteriota</taxon>
        <taxon>Cyanophyceae</taxon>
        <taxon>Nostocales</taxon>
        <taxon>Nostocaceae</taxon>
        <taxon>Nostoc</taxon>
    </lineage>
</organism>
<dbReference type="GeneID" id="57095100"/>
<evidence type="ECO:0000259" key="1">
    <source>
        <dbReference type="Pfam" id="PF18050"/>
    </source>
</evidence>
<dbReference type="Pfam" id="PF18050">
    <property type="entry name" value="Cyclophil_like2"/>
    <property type="match status" value="1"/>
</dbReference>
<dbReference type="SUPFAM" id="SSF50891">
    <property type="entry name" value="Cyclophilin-like"/>
    <property type="match status" value="1"/>
</dbReference>
<dbReference type="Proteomes" id="UP000222310">
    <property type="component" value="Unassembled WGS sequence"/>
</dbReference>
<evidence type="ECO:0000313" key="2">
    <source>
        <dbReference type="EMBL" id="PHK04806.1"/>
    </source>
</evidence>
<proteinExistence type="predicted"/>
<comment type="caution">
    <text evidence="2">The sequence shown here is derived from an EMBL/GenBank/DDBJ whole genome shotgun (WGS) entry which is preliminary data.</text>
</comment>
<dbReference type="EMBL" id="LAHD01000021">
    <property type="protein sequence ID" value="PHK04806.1"/>
    <property type="molecule type" value="Genomic_DNA"/>
</dbReference>
<protein>
    <recommendedName>
        <fullName evidence="1">Cyclophilin-like domain-containing protein</fullName>
    </recommendedName>
</protein>
<sequence>MKINIKVKDKVITATLIDSKTTQDFISLLPLTLTLEDYAKTEKISYLSRKLSTEDAPPGSDPAVGDIAYYAPWGNLAMFYQDSGYANGLIILGKIDGGIEAFKVPDSVKVTIELVRSH</sequence>
<evidence type="ECO:0000313" key="3">
    <source>
        <dbReference type="Proteomes" id="UP000222310"/>
    </source>
</evidence>